<protein>
    <recommendedName>
        <fullName evidence="1">Methyltransferase domain-containing protein</fullName>
    </recommendedName>
</protein>
<dbReference type="Gene3D" id="3.40.50.150">
    <property type="entry name" value="Vaccinia Virus protein VP39"/>
    <property type="match status" value="1"/>
</dbReference>
<dbReference type="PANTHER" id="PTHR35897">
    <property type="entry name" value="METHYLTRANSFERASE AUSD"/>
    <property type="match status" value="1"/>
</dbReference>
<organism evidence="2 3">
    <name type="scientific">Apodospora peruviana</name>
    <dbReference type="NCBI Taxonomy" id="516989"/>
    <lineage>
        <taxon>Eukaryota</taxon>
        <taxon>Fungi</taxon>
        <taxon>Dikarya</taxon>
        <taxon>Ascomycota</taxon>
        <taxon>Pezizomycotina</taxon>
        <taxon>Sordariomycetes</taxon>
        <taxon>Sordariomycetidae</taxon>
        <taxon>Sordariales</taxon>
        <taxon>Lasiosphaeriaceae</taxon>
        <taxon>Apodospora</taxon>
    </lineage>
</organism>
<dbReference type="AlphaFoldDB" id="A0AAE0IH35"/>
<feature type="domain" description="Methyltransferase" evidence="1">
    <location>
        <begin position="97"/>
        <end position="198"/>
    </location>
</feature>
<evidence type="ECO:0000259" key="1">
    <source>
        <dbReference type="Pfam" id="PF13649"/>
    </source>
</evidence>
<dbReference type="PANTHER" id="PTHR35897:SF2">
    <property type="entry name" value="METHYLTRANSFERASE DOMAIN-CONTAINING PROTEIN"/>
    <property type="match status" value="1"/>
</dbReference>
<name>A0AAE0IH35_9PEZI</name>
<sequence>MPGTEETPVLQIGSKDRSVGWYDPPIVSVDDPIRDLLENYSRISTDNVIPRINSMRDKLWDIFPWPCIGQFRFLDLSLARQPSYPIILERLKSGDRILDIGCCLGQDLRRLAYDGVPVESLCGLEIQNDFLSLASDFFNDSDSGFNATFIQADLFDRTHAELQQVTGTFRIVQLGMILHIWDLDTQTRACERVVELLQDRKGVMVVGQSVGDVTGKAVAARGKTIYKHNVGSFAEMWAEVGRRTGTEWVVKAKLDGGLGIDQQKRAWDEPSSRRLSFEVERV</sequence>
<reference evidence="2" key="1">
    <citation type="journal article" date="2023" name="Mol. Phylogenet. Evol.">
        <title>Genome-scale phylogeny and comparative genomics of the fungal order Sordariales.</title>
        <authorList>
            <person name="Hensen N."/>
            <person name="Bonometti L."/>
            <person name="Westerberg I."/>
            <person name="Brannstrom I.O."/>
            <person name="Guillou S."/>
            <person name="Cros-Aarteil S."/>
            <person name="Calhoun S."/>
            <person name="Haridas S."/>
            <person name="Kuo A."/>
            <person name="Mondo S."/>
            <person name="Pangilinan J."/>
            <person name="Riley R."/>
            <person name="LaButti K."/>
            <person name="Andreopoulos B."/>
            <person name="Lipzen A."/>
            <person name="Chen C."/>
            <person name="Yan M."/>
            <person name="Daum C."/>
            <person name="Ng V."/>
            <person name="Clum A."/>
            <person name="Steindorff A."/>
            <person name="Ohm R.A."/>
            <person name="Martin F."/>
            <person name="Silar P."/>
            <person name="Natvig D.O."/>
            <person name="Lalanne C."/>
            <person name="Gautier V."/>
            <person name="Ament-Velasquez S.L."/>
            <person name="Kruys A."/>
            <person name="Hutchinson M.I."/>
            <person name="Powell A.J."/>
            <person name="Barry K."/>
            <person name="Miller A.N."/>
            <person name="Grigoriev I.V."/>
            <person name="Debuchy R."/>
            <person name="Gladieux P."/>
            <person name="Hiltunen Thoren M."/>
            <person name="Johannesson H."/>
        </authorList>
    </citation>
    <scope>NUCLEOTIDE SEQUENCE</scope>
    <source>
        <strain evidence="2">CBS 118394</strain>
    </source>
</reference>
<dbReference type="InterPro" id="IPR041698">
    <property type="entry name" value="Methyltransf_25"/>
</dbReference>
<accession>A0AAE0IH35</accession>
<dbReference type="InterPro" id="IPR029063">
    <property type="entry name" value="SAM-dependent_MTases_sf"/>
</dbReference>
<evidence type="ECO:0000313" key="2">
    <source>
        <dbReference type="EMBL" id="KAK3324956.1"/>
    </source>
</evidence>
<dbReference type="Pfam" id="PF13649">
    <property type="entry name" value="Methyltransf_25"/>
    <property type="match status" value="1"/>
</dbReference>
<reference evidence="2" key="2">
    <citation type="submission" date="2023-06" db="EMBL/GenBank/DDBJ databases">
        <authorList>
            <consortium name="Lawrence Berkeley National Laboratory"/>
            <person name="Haridas S."/>
            <person name="Hensen N."/>
            <person name="Bonometti L."/>
            <person name="Westerberg I."/>
            <person name="Brannstrom I.O."/>
            <person name="Guillou S."/>
            <person name="Cros-Aarteil S."/>
            <person name="Calhoun S."/>
            <person name="Kuo A."/>
            <person name="Mondo S."/>
            <person name="Pangilinan J."/>
            <person name="Riley R."/>
            <person name="Labutti K."/>
            <person name="Andreopoulos B."/>
            <person name="Lipzen A."/>
            <person name="Chen C."/>
            <person name="Yanf M."/>
            <person name="Daum C."/>
            <person name="Ng V."/>
            <person name="Clum A."/>
            <person name="Steindorff A."/>
            <person name="Ohm R."/>
            <person name="Martin F."/>
            <person name="Silar P."/>
            <person name="Natvig D."/>
            <person name="Lalanne C."/>
            <person name="Gautier V."/>
            <person name="Ament-Velasquez S.L."/>
            <person name="Kruys A."/>
            <person name="Hutchinson M.I."/>
            <person name="Powell A.J."/>
            <person name="Barry K."/>
            <person name="Miller A.N."/>
            <person name="Grigoriev I.V."/>
            <person name="Debuchy R."/>
            <person name="Gladieux P."/>
            <person name="Thoren M.H."/>
            <person name="Johannesson H."/>
        </authorList>
    </citation>
    <scope>NUCLEOTIDE SEQUENCE</scope>
    <source>
        <strain evidence="2">CBS 118394</strain>
    </source>
</reference>
<dbReference type="EMBL" id="JAUEDM010000002">
    <property type="protein sequence ID" value="KAK3324956.1"/>
    <property type="molecule type" value="Genomic_DNA"/>
</dbReference>
<gene>
    <name evidence="2" type="ORF">B0H66DRAFT_511234</name>
</gene>
<dbReference type="Proteomes" id="UP001283341">
    <property type="component" value="Unassembled WGS sequence"/>
</dbReference>
<keyword evidence="3" id="KW-1185">Reference proteome</keyword>
<dbReference type="SUPFAM" id="SSF53335">
    <property type="entry name" value="S-adenosyl-L-methionine-dependent methyltransferases"/>
    <property type="match status" value="1"/>
</dbReference>
<comment type="caution">
    <text evidence="2">The sequence shown here is derived from an EMBL/GenBank/DDBJ whole genome shotgun (WGS) entry which is preliminary data.</text>
</comment>
<proteinExistence type="predicted"/>
<dbReference type="InterPro" id="IPR051654">
    <property type="entry name" value="Meroterpenoid_MTases"/>
</dbReference>
<evidence type="ECO:0000313" key="3">
    <source>
        <dbReference type="Proteomes" id="UP001283341"/>
    </source>
</evidence>